<dbReference type="RefSeq" id="WP_125227978.1">
    <property type="nucleotide sequence ID" value="NZ_RQYT01000016.1"/>
</dbReference>
<sequence>MGKFRVKAAIAAMAAASLVMTVSPAQAEVPAGVAEAPAYRPVSPWHVQNMINDMSLYNDGTNNGANPYFGSGAGWARRAHVVMGAIPKGSNAPDYWRNAVTSNRWTGDAYWTALQPWMAVFALPDNRATNTRVEVSSIRAYILSKKTNKWELFEDQRITGGIFNESYAHLDNVRPDERHNGDYALIKPPSASSRQIYHGWGTPMTLKDPADIKAVHIRVFTRLVKDNPYGPDDRHLAKYTLQVGGDYYPYADSRVTDPDLQMAGGGQWFPGIGLSRAVQVTSEQRLTSFTTLNVGVQEPGNSIDPSGSLNVEEFRKNPPPF</sequence>
<feature type="region of interest" description="Disordered" evidence="1">
    <location>
        <begin position="298"/>
        <end position="321"/>
    </location>
</feature>
<protein>
    <submittedName>
        <fullName evidence="3">Uncharacterized protein</fullName>
    </submittedName>
</protein>
<dbReference type="OrthoDB" id="8611574at2"/>
<proteinExistence type="predicted"/>
<dbReference type="EMBL" id="RQYT01000016">
    <property type="protein sequence ID" value="RRD49438.1"/>
    <property type="molecule type" value="Genomic_DNA"/>
</dbReference>
<evidence type="ECO:0000313" key="4">
    <source>
        <dbReference type="Proteomes" id="UP000280935"/>
    </source>
</evidence>
<keyword evidence="2" id="KW-0732">Signal</keyword>
<evidence type="ECO:0000313" key="3">
    <source>
        <dbReference type="EMBL" id="RRD49438.1"/>
    </source>
</evidence>
<accession>A0A3P1WU72</accession>
<feature type="signal peptide" evidence="2">
    <location>
        <begin position="1"/>
        <end position="27"/>
    </location>
</feature>
<comment type="caution">
    <text evidence="3">The sequence shown here is derived from an EMBL/GenBank/DDBJ whole genome shotgun (WGS) entry which is preliminary data.</text>
</comment>
<name>A0A3P1WU72_9ACTN</name>
<dbReference type="AlphaFoldDB" id="A0A3P1WU72"/>
<organism evidence="3 4">
    <name type="scientific">Arachnia propionica</name>
    <dbReference type="NCBI Taxonomy" id="1750"/>
    <lineage>
        <taxon>Bacteria</taxon>
        <taxon>Bacillati</taxon>
        <taxon>Actinomycetota</taxon>
        <taxon>Actinomycetes</taxon>
        <taxon>Propionibacteriales</taxon>
        <taxon>Propionibacteriaceae</taxon>
        <taxon>Arachnia</taxon>
    </lineage>
</organism>
<feature type="compositionally biased region" description="Polar residues" evidence="1">
    <location>
        <begin position="298"/>
        <end position="309"/>
    </location>
</feature>
<evidence type="ECO:0000256" key="2">
    <source>
        <dbReference type="SAM" id="SignalP"/>
    </source>
</evidence>
<dbReference type="Proteomes" id="UP000280935">
    <property type="component" value="Unassembled WGS sequence"/>
</dbReference>
<feature type="compositionally biased region" description="Basic and acidic residues" evidence="1">
    <location>
        <begin position="312"/>
        <end position="321"/>
    </location>
</feature>
<gene>
    <name evidence="3" type="ORF">EII35_08180</name>
</gene>
<feature type="chain" id="PRO_5018227051" evidence="2">
    <location>
        <begin position="28"/>
        <end position="321"/>
    </location>
</feature>
<reference evidence="3 4" key="1">
    <citation type="submission" date="2018-11" db="EMBL/GenBank/DDBJ databases">
        <title>Genomes From Bacteria Associated with the Canine Oral Cavity: a Test Case for Automated Genome-Based Taxonomic Assignment.</title>
        <authorList>
            <person name="Coil D.A."/>
            <person name="Jospin G."/>
            <person name="Darling A.E."/>
            <person name="Wallis C."/>
            <person name="Davis I.J."/>
            <person name="Harris S."/>
            <person name="Eisen J.A."/>
            <person name="Holcombe L.J."/>
            <person name="O'Flynn C."/>
        </authorList>
    </citation>
    <scope>NUCLEOTIDE SEQUENCE [LARGE SCALE GENOMIC DNA]</scope>
    <source>
        <strain evidence="3 4">OH2822_COT-296</strain>
    </source>
</reference>
<evidence type="ECO:0000256" key="1">
    <source>
        <dbReference type="SAM" id="MobiDB-lite"/>
    </source>
</evidence>